<dbReference type="CDD" id="cd06257">
    <property type="entry name" value="DnaJ"/>
    <property type="match status" value="1"/>
</dbReference>
<dbReference type="SMART" id="SM00973">
    <property type="entry name" value="Sec63"/>
    <property type="match status" value="1"/>
</dbReference>
<feature type="compositionally biased region" description="Acidic residues" evidence="9">
    <location>
        <begin position="659"/>
        <end position="671"/>
    </location>
</feature>
<dbReference type="Gene3D" id="1.10.287.110">
    <property type="entry name" value="DnaJ domain"/>
    <property type="match status" value="1"/>
</dbReference>
<dbReference type="SUPFAM" id="SSF81296">
    <property type="entry name" value="E set domains"/>
    <property type="match status" value="1"/>
</dbReference>
<dbReference type="Proteomes" id="UP001648503">
    <property type="component" value="Unassembled WGS sequence"/>
</dbReference>
<evidence type="ECO:0000256" key="9">
    <source>
        <dbReference type="SAM" id="MobiDB-lite"/>
    </source>
</evidence>
<comment type="caution">
    <text evidence="12">The sequence shown here is derived from an EMBL/GenBank/DDBJ whole genome shotgun (WGS) entry which is preliminary data.</text>
</comment>
<name>A0ABQ8FBF4_9FUNG</name>
<feature type="transmembrane region" description="Helical" evidence="10">
    <location>
        <begin position="131"/>
        <end position="153"/>
    </location>
</feature>
<dbReference type="InterPro" id="IPR014756">
    <property type="entry name" value="Ig_E-set"/>
</dbReference>
<proteinExistence type="predicted"/>
<accession>A0ABQ8FBF4</accession>
<gene>
    <name evidence="12" type="ORF">BASA50_006941</name>
</gene>
<feature type="region of interest" description="Disordered" evidence="9">
    <location>
        <begin position="1"/>
        <end position="53"/>
    </location>
</feature>
<keyword evidence="6 10" id="KW-1133">Transmembrane helix</keyword>
<dbReference type="PRINTS" id="PR00625">
    <property type="entry name" value="JDOMAIN"/>
</dbReference>
<keyword evidence="2" id="KW-0813">Transport</keyword>
<evidence type="ECO:0000256" key="8">
    <source>
        <dbReference type="ARBA" id="ARBA00023186"/>
    </source>
</evidence>
<evidence type="ECO:0000256" key="10">
    <source>
        <dbReference type="SAM" id="Phobius"/>
    </source>
</evidence>
<dbReference type="InterPro" id="IPR001623">
    <property type="entry name" value="DnaJ_domain"/>
</dbReference>
<dbReference type="PANTHER" id="PTHR24075:SF0">
    <property type="entry name" value="TRANSLOCATION PROTEIN SEC63 HOMOLOG"/>
    <property type="match status" value="1"/>
</dbReference>
<dbReference type="SUPFAM" id="SSF158702">
    <property type="entry name" value="Sec63 N-terminal domain-like"/>
    <property type="match status" value="1"/>
</dbReference>
<keyword evidence="8" id="KW-0143">Chaperone</keyword>
<dbReference type="PROSITE" id="PS50076">
    <property type="entry name" value="DNAJ_2"/>
    <property type="match status" value="1"/>
</dbReference>
<feature type="compositionally biased region" description="Acidic residues" evidence="9">
    <location>
        <begin position="724"/>
        <end position="733"/>
    </location>
</feature>
<dbReference type="Gene3D" id="1.10.150.20">
    <property type="entry name" value="5' to 3' exonuclease, C-terminal subdomain"/>
    <property type="match status" value="1"/>
</dbReference>
<keyword evidence="3 10" id="KW-0812">Transmembrane</keyword>
<evidence type="ECO:0000313" key="13">
    <source>
        <dbReference type="Proteomes" id="UP001648503"/>
    </source>
</evidence>
<organism evidence="12 13">
    <name type="scientific">Batrachochytrium salamandrivorans</name>
    <dbReference type="NCBI Taxonomy" id="1357716"/>
    <lineage>
        <taxon>Eukaryota</taxon>
        <taxon>Fungi</taxon>
        <taxon>Fungi incertae sedis</taxon>
        <taxon>Chytridiomycota</taxon>
        <taxon>Chytridiomycota incertae sedis</taxon>
        <taxon>Chytridiomycetes</taxon>
        <taxon>Rhizophydiales</taxon>
        <taxon>Rhizophydiales incertae sedis</taxon>
        <taxon>Batrachochytrium</taxon>
    </lineage>
</organism>
<feature type="region of interest" description="Disordered" evidence="9">
    <location>
        <begin position="653"/>
        <end position="733"/>
    </location>
</feature>
<keyword evidence="7 10" id="KW-0472">Membrane</keyword>
<dbReference type="EMBL" id="JAFCIX010000340">
    <property type="protein sequence ID" value="KAH6594035.1"/>
    <property type="molecule type" value="Genomic_DNA"/>
</dbReference>
<dbReference type="Gene3D" id="2.60.40.150">
    <property type="entry name" value="C2 domain"/>
    <property type="match status" value="1"/>
</dbReference>
<evidence type="ECO:0000256" key="3">
    <source>
        <dbReference type="ARBA" id="ARBA00022692"/>
    </source>
</evidence>
<dbReference type="SMART" id="SM00271">
    <property type="entry name" value="DnaJ"/>
    <property type="match status" value="1"/>
</dbReference>
<feature type="transmembrane region" description="Helical" evidence="10">
    <location>
        <begin position="257"/>
        <end position="278"/>
    </location>
</feature>
<feature type="compositionally biased region" description="Basic and acidic residues" evidence="9">
    <location>
        <begin position="688"/>
        <end position="698"/>
    </location>
</feature>
<evidence type="ECO:0000313" key="12">
    <source>
        <dbReference type="EMBL" id="KAH6594035.1"/>
    </source>
</evidence>
<dbReference type="SUPFAM" id="SSF46565">
    <property type="entry name" value="Chaperone J-domain"/>
    <property type="match status" value="1"/>
</dbReference>
<evidence type="ECO:0000256" key="4">
    <source>
        <dbReference type="ARBA" id="ARBA00022824"/>
    </source>
</evidence>
<evidence type="ECO:0000256" key="5">
    <source>
        <dbReference type="ARBA" id="ARBA00022927"/>
    </source>
</evidence>
<feature type="compositionally biased region" description="Basic and acidic residues" evidence="9">
    <location>
        <begin position="33"/>
        <end position="50"/>
    </location>
</feature>
<evidence type="ECO:0000256" key="1">
    <source>
        <dbReference type="ARBA" id="ARBA00004477"/>
    </source>
</evidence>
<evidence type="ECO:0000256" key="2">
    <source>
        <dbReference type="ARBA" id="ARBA00022448"/>
    </source>
</evidence>
<feature type="transmembrane region" description="Helical" evidence="10">
    <location>
        <begin position="72"/>
        <end position="94"/>
    </location>
</feature>
<evidence type="ECO:0000256" key="6">
    <source>
        <dbReference type="ARBA" id="ARBA00022989"/>
    </source>
</evidence>
<dbReference type="Pfam" id="PF02889">
    <property type="entry name" value="Sec63"/>
    <property type="match status" value="1"/>
</dbReference>
<keyword evidence="5" id="KW-0653">Protein transport</keyword>
<dbReference type="InterPro" id="IPR036869">
    <property type="entry name" value="J_dom_sf"/>
</dbReference>
<dbReference type="InterPro" id="IPR035892">
    <property type="entry name" value="C2_domain_sf"/>
</dbReference>
<evidence type="ECO:0000259" key="11">
    <source>
        <dbReference type="PROSITE" id="PS50076"/>
    </source>
</evidence>
<feature type="compositionally biased region" description="Gly residues" evidence="9">
    <location>
        <begin position="711"/>
        <end position="723"/>
    </location>
</feature>
<protein>
    <recommendedName>
        <fullName evidence="11">J domain-containing protein</fullName>
    </recommendedName>
</protein>
<comment type="subcellular location">
    <subcellularLocation>
        <location evidence="1">Endoplasmic reticulum membrane</location>
        <topology evidence="1">Multi-pass membrane protein</topology>
    </subcellularLocation>
</comment>
<keyword evidence="4" id="KW-0256">Endoplasmic reticulum</keyword>
<dbReference type="Pfam" id="PF09072">
    <property type="entry name" value="TMA7"/>
    <property type="match status" value="1"/>
</dbReference>
<dbReference type="PANTHER" id="PTHR24075">
    <property type="entry name" value="SEC63 DOMAIN-CONTAINING"/>
    <property type="match status" value="1"/>
</dbReference>
<dbReference type="InterPro" id="IPR004179">
    <property type="entry name" value="Sec63-dom"/>
</dbReference>
<evidence type="ECO:0000256" key="7">
    <source>
        <dbReference type="ARBA" id="ARBA00023136"/>
    </source>
</evidence>
<feature type="compositionally biased region" description="Acidic residues" evidence="9">
    <location>
        <begin position="699"/>
        <end position="709"/>
    </location>
</feature>
<dbReference type="Gene3D" id="1.10.3380.10">
    <property type="entry name" value="Sec63 N-terminal domain-like domain"/>
    <property type="match status" value="1"/>
</dbReference>
<feature type="domain" description="J" evidence="11">
    <location>
        <begin position="164"/>
        <end position="231"/>
    </location>
</feature>
<sequence>MSGRQGGKLKPLKQPKKQACGEMDEETMAFKQKQREEQAKLKEMQKKASEKGPLVGGGIKKSTKYTYDETGALFSLFVLTLLSLLLLPSTYYVIASKSENPIVISSDNDFPHCAAKRAYLAKARLSTDSGLSFRVVLISLGWVLFALVAYHAATTHIDEPVLWDPYQILGIDTSAQESVIKKAFKKLSLKFHPDKVVESEKKTAEKMFVDISKAYKVLTDEESRNIFDSTGHPDGKQAFQLGLALPKWLVEEGNSTIVLLLYTLIFGIGLPVVVARWWSKAKHMTKNKIANETMALFYRDIKDKMSFRGLLDVLSKSNEFLDLATEGSAADYEDLAGEIKVAMEATTAHRFDKTKKAHGKDPASIASYRASLLITAYLLRVHPVNTILLEAQRRVIRQSAVLTSGMLQIGIARHWLSTTSDIIELSQMIVQAQYQHQSPLMQIPLLTQDSLKLFRTGKRNVDSISKFVNLKRDEQRWLLNELDNSQFQTVLAVAERIPAVKIVKAEYTVLGEPAIIPGAIVSLCIKLRSIYGLNEKTVDAHGKPLNDEFTDPDEDSAKSKKWWKESKEIIHEPHAPFFFASKKPTWWVIHANAKDDRVICVGKVLGLDDDKTIRLQFQAPPKAGTWTFQVLIKSDTYIGTDQTIDMKLEVQPASSAPLESDDDISEPEDDSLAGQMNSNKAQVKRRPKTIEKHLRGEFDDSSDSDDESWSDGGGGGGGGGGGDWESEDSDFVE</sequence>
<dbReference type="InterPro" id="IPR015157">
    <property type="entry name" value="TMA7"/>
</dbReference>
<dbReference type="Pfam" id="PF00226">
    <property type="entry name" value="DnaJ"/>
    <property type="match status" value="1"/>
</dbReference>
<keyword evidence="13" id="KW-1185">Reference proteome</keyword>
<reference evidence="12 13" key="1">
    <citation type="submission" date="2021-02" db="EMBL/GenBank/DDBJ databases">
        <title>Variation within the Batrachochytrium salamandrivorans European outbreak.</title>
        <authorList>
            <person name="Kelly M."/>
            <person name="Pasmans F."/>
            <person name="Shea T.P."/>
            <person name="Munoz J.F."/>
            <person name="Carranza S."/>
            <person name="Cuomo C.A."/>
            <person name="Martel A."/>
        </authorList>
    </citation>
    <scope>NUCLEOTIDE SEQUENCE [LARGE SCALE GENOMIC DNA]</scope>
    <source>
        <strain evidence="12 13">AMFP18/2</strain>
    </source>
</reference>